<dbReference type="HOGENOM" id="CLU_011554_1_0_1"/>
<evidence type="ECO:0000256" key="8">
    <source>
        <dbReference type="ARBA" id="ARBA00039167"/>
    </source>
</evidence>
<comment type="subcellular location">
    <subcellularLocation>
        <location evidence="1">Nucleus</location>
    </subcellularLocation>
</comment>
<dbReference type="GO" id="GO:0071004">
    <property type="term" value="C:U2-type prespliceosome"/>
    <property type="evidence" value="ECO:0007669"/>
    <property type="project" value="EnsemblFungi"/>
</dbReference>
<dbReference type="PANTHER" id="PTHR11246">
    <property type="entry name" value="PRE-MRNA SPLICING FACTOR"/>
    <property type="match status" value="1"/>
</dbReference>
<dbReference type="Pfam" id="PF23233">
    <property type="entry name" value="HAT_Syf1_CNRKL1_N"/>
    <property type="match status" value="1"/>
</dbReference>
<evidence type="ECO:0000256" key="6">
    <source>
        <dbReference type="ARBA" id="ARBA00023187"/>
    </source>
</evidence>
<dbReference type="GO" id="GO:0071008">
    <property type="term" value="C:U2-type post-mRNA release spliceosomal complex"/>
    <property type="evidence" value="ECO:0007669"/>
    <property type="project" value="EnsemblFungi"/>
</dbReference>
<dbReference type="EMBL" id="CH408157">
    <property type="protein sequence ID" value="EDK38348.2"/>
    <property type="molecule type" value="Genomic_DNA"/>
</dbReference>
<evidence type="ECO:0000256" key="5">
    <source>
        <dbReference type="ARBA" id="ARBA00022737"/>
    </source>
</evidence>
<dbReference type="GO" id="GO:0003682">
    <property type="term" value="F:chromatin binding"/>
    <property type="evidence" value="ECO:0007669"/>
    <property type="project" value="EnsemblFungi"/>
</dbReference>
<evidence type="ECO:0000259" key="9">
    <source>
        <dbReference type="Pfam" id="PF23233"/>
    </source>
</evidence>
<feature type="domain" description="Pre-mRNA-splicing factor Syf1-like N-terminal HAT-repeats" evidence="9">
    <location>
        <begin position="53"/>
        <end position="195"/>
    </location>
</feature>
<evidence type="ECO:0000256" key="3">
    <source>
        <dbReference type="ARBA" id="ARBA00022664"/>
    </source>
</evidence>
<dbReference type="GO" id="GO:0071007">
    <property type="term" value="C:U2-type catalytic step 2 spliceosome"/>
    <property type="evidence" value="ECO:0007669"/>
    <property type="project" value="EnsemblFungi"/>
</dbReference>
<gene>
    <name evidence="10" type="ORF">PGUG_02446</name>
</gene>
<evidence type="ECO:0000256" key="7">
    <source>
        <dbReference type="ARBA" id="ARBA00023242"/>
    </source>
</evidence>
<dbReference type="GO" id="GO:0000354">
    <property type="term" value="P:cis assembly of pre-catalytic spliceosome"/>
    <property type="evidence" value="ECO:0007669"/>
    <property type="project" value="EnsemblFungi"/>
</dbReference>
<dbReference type="GO" id="GO:0003688">
    <property type="term" value="F:DNA replication origin binding"/>
    <property type="evidence" value="ECO:0007669"/>
    <property type="project" value="EnsemblFungi"/>
</dbReference>
<keyword evidence="7" id="KW-0539">Nucleus</keyword>
<organism evidence="10 11">
    <name type="scientific">Meyerozyma guilliermondii (strain ATCC 6260 / CBS 566 / DSM 6381 / JCM 1539 / NBRC 10279 / NRRL Y-324)</name>
    <name type="common">Yeast</name>
    <name type="synonym">Candida guilliermondii</name>
    <dbReference type="NCBI Taxonomy" id="294746"/>
    <lineage>
        <taxon>Eukaryota</taxon>
        <taxon>Fungi</taxon>
        <taxon>Dikarya</taxon>
        <taxon>Ascomycota</taxon>
        <taxon>Saccharomycotina</taxon>
        <taxon>Pichiomycetes</taxon>
        <taxon>Debaryomycetaceae</taxon>
        <taxon>Meyerozyma</taxon>
    </lineage>
</organism>
<dbReference type="GO" id="GO:0000785">
    <property type="term" value="C:chromatin"/>
    <property type="evidence" value="ECO:0007669"/>
    <property type="project" value="EnsemblFungi"/>
</dbReference>
<evidence type="ECO:0000256" key="1">
    <source>
        <dbReference type="ARBA" id="ARBA00004123"/>
    </source>
</evidence>
<dbReference type="InterPro" id="IPR003107">
    <property type="entry name" value="HAT"/>
</dbReference>
<dbReference type="KEGG" id="pgu:PGUG_02446"/>
<dbReference type="AlphaFoldDB" id="A5DGP5"/>
<dbReference type="Proteomes" id="UP000001997">
    <property type="component" value="Unassembled WGS sequence"/>
</dbReference>
<dbReference type="FunCoup" id="A5DGP5">
    <property type="interactions" value="1077"/>
</dbReference>
<dbReference type="STRING" id="294746.A5DGP5"/>
<dbReference type="GO" id="GO:0071011">
    <property type="term" value="C:precatalytic spliceosome"/>
    <property type="evidence" value="ECO:0007669"/>
    <property type="project" value="TreeGrafter"/>
</dbReference>
<dbReference type="eggNOG" id="KOG1915">
    <property type="taxonomic scope" value="Eukaryota"/>
</dbReference>
<keyword evidence="4" id="KW-0747">Spliceosome</keyword>
<comment type="similarity">
    <text evidence="2">Belongs to the crooked-neck family.</text>
</comment>
<dbReference type="InterPro" id="IPR045075">
    <property type="entry name" value="Syf1-like"/>
</dbReference>
<protein>
    <recommendedName>
        <fullName evidence="8">Pre-mRNA-splicing factor CLF1</fullName>
    </recommendedName>
</protein>
<evidence type="ECO:0000256" key="2">
    <source>
        <dbReference type="ARBA" id="ARBA00008644"/>
    </source>
</evidence>
<evidence type="ECO:0000313" key="10">
    <source>
        <dbReference type="EMBL" id="EDK38348.2"/>
    </source>
</evidence>
<dbReference type="InterPro" id="IPR011990">
    <property type="entry name" value="TPR-like_helical_dom_sf"/>
</dbReference>
<sequence>MAQSASGSTVPQVTSSQILKEAFESKEQRWSRPQQTIQDLEDLRSFQITKRREYEQQINKNRLNYGQWLRYAKWEVEFNRDFTRARSIYERALEVDVEHIPFWTQYIRMELHHRNVNHARNLLERGVTVLPRVHKLWFMYVQTEEILGHYQAVRDIFERWLSWHPTPEAWDAYINFERRYDEYDNARSIFVRYVSEHDTVETWSKWIHMESGILDNVPHIRKIYELAANTLLEKLKTGTVKEDIMSIFIQWASWEASVREQERASAIYSVLLDESKFQFPQHQRETLLRGFADFERQYGNHDTIEKSIRLKRRAEYEQEIKTDPHNYDSWWALIDILKEENKTGDIKETYEKFMNTSPTTDDGKTVYWRRFVLLGIRYALWTEFDVEDVEEARSVWNRLLQAIPHKQFTFSKVWIGVAEFELRNSPEDGLLRARKVLGRSIGLTSSRAKPKLFRFYIELERKLGEWDRARKLFEKWIETESSNGVQNIWSVVKQYVAFEEANREHERCRSLFEFMLDLTTRENDVKLKGTVWNSYIEFEKDLFNYSLARDLYERYTKTSDVASSWISFALFESSIPTEEQLRIFEESEEEEVEFNITDQHKQNTSAIFKRALEHFAAKGLSEERLVVLRAWQGYENEHGDEQSVKQVQELLPEFVRKRRVVNGVEEEYIEYEFPGDKESAPAEPSINKFLQNAKLWAAKNG</sequence>
<dbReference type="GO" id="GO:0006270">
    <property type="term" value="P:DNA replication initiation"/>
    <property type="evidence" value="ECO:0007669"/>
    <property type="project" value="EnsemblFungi"/>
</dbReference>
<dbReference type="GO" id="GO:0071006">
    <property type="term" value="C:U2-type catalytic step 1 spliceosome"/>
    <property type="evidence" value="ECO:0007669"/>
    <property type="project" value="EnsemblFungi"/>
</dbReference>
<name>A5DGP5_PICGU</name>
<proteinExistence type="inferred from homology"/>
<keyword evidence="5" id="KW-0677">Repeat</keyword>
<dbReference type="Gene3D" id="1.25.40.10">
    <property type="entry name" value="Tetratricopeptide repeat domain"/>
    <property type="match status" value="3"/>
</dbReference>
<accession>A5DGP5</accession>
<dbReference type="VEuPathDB" id="FungiDB:PGUG_02446"/>
<dbReference type="SUPFAM" id="SSF48452">
    <property type="entry name" value="TPR-like"/>
    <property type="match status" value="2"/>
</dbReference>
<keyword evidence="3" id="KW-0507">mRNA processing</keyword>
<evidence type="ECO:0000313" key="11">
    <source>
        <dbReference type="Proteomes" id="UP000001997"/>
    </source>
</evidence>
<evidence type="ECO:0000256" key="4">
    <source>
        <dbReference type="ARBA" id="ARBA00022728"/>
    </source>
</evidence>
<dbReference type="SMART" id="SM00386">
    <property type="entry name" value="HAT"/>
    <property type="match status" value="11"/>
</dbReference>
<dbReference type="InParanoid" id="A5DGP5"/>
<keyword evidence="6" id="KW-0508">mRNA splicing</keyword>
<dbReference type="Pfam" id="PF23240">
    <property type="entry name" value="HAT_PRP39_N"/>
    <property type="match status" value="1"/>
</dbReference>
<dbReference type="InterPro" id="IPR055433">
    <property type="entry name" value="HAT_Syf1-like_N"/>
</dbReference>
<dbReference type="OrthoDB" id="541719at2759"/>
<dbReference type="PANTHER" id="PTHR11246:SF3">
    <property type="entry name" value="CROOKED NECK-LIKE PROTEIN 1"/>
    <property type="match status" value="1"/>
</dbReference>
<dbReference type="GO" id="GO:0000974">
    <property type="term" value="C:Prp19 complex"/>
    <property type="evidence" value="ECO:0007669"/>
    <property type="project" value="EnsemblFungi"/>
</dbReference>
<dbReference type="OMA" id="HIKVWIS"/>
<dbReference type="RefSeq" id="XP_001484717.2">
    <property type="nucleotide sequence ID" value="XM_001484667.1"/>
</dbReference>
<dbReference type="GeneID" id="5126791"/>
<keyword evidence="11" id="KW-1185">Reference proteome</keyword>
<reference evidence="10 11" key="1">
    <citation type="journal article" date="2009" name="Nature">
        <title>Evolution of pathogenicity and sexual reproduction in eight Candida genomes.</title>
        <authorList>
            <person name="Butler G."/>
            <person name="Rasmussen M.D."/>
            <person name="Lin M.F."/>
            <person name="Santos M.A."/>
            <person name="Sakthikumar S."/>
            <person name="Munro C.A."/>
            <person name="Rheinbay E."/>
            <person name="Grabherr M."/>
            <person name="Forche A."/>
            <person name="Reedy J.L."/>
            <person name="Agrafioti I."/>
            <person name="Arnaud M.B."/>
            <person name="Bates S."/>
            <person name="Brown A.J."/>
            <person name="Brunke S."/>
            <person name="Costanzo M.C."/>
            <person name="Fitzpatrick D.A."/>
            <person name="de Groot P.W."/>
            <person name="Harris D."/>
            <person name="Hoyer L.L."/>
            <person name="Hube B."/>
            <person name="Klis F.M."/>
            <person name="Kodira C."/>
            <person name="Lennard N."/>
            <person name="Logue M.E."/>
            <person name="Martin R."/>
            <person name="Neiman A.M."/>
            <person name="Nikolaou E."/>
            <person name="Quail M.A."/>
            <person name="Quinn J."/>
            <person name="Santos M.C."/>
            <person name="Schmitzberger F.F."/>
            <person name="Sherlock G."/>
            <person name="Shah P."/>
            <person name="Silverstein K.A."/>
            <person name="Skrzypek M.S."/>
            <person name="Soll D."/>
            <person name="Staggs R."/>
            <person name="Stansfield I."/>
            <person name="Stumpf M.P."/>
            <person name="Sudbery P.E."/>
            <person name="Srikantha T."/>
            <person name="Zeng Q."/>
            <person name="Berman J."/>
            <person name="Berriman M."/>
            <person name="Heitman J."/>
            <person name="Gow N.A."/>
            <person name="Lorenz M.C."/>
            <person name="Birren B.W."/>
            <person name="Kellis M."/>
            <person name="Cuomo C.A."/>
        </authorList>
    </citation>
    <scope>NUCLEOTIDE SEQUENCE [LARGE SCALE GENOMIC DNA]</scope>
    <source>
        <strain evidence="11">ATCC 6260 / CBS 566 / DSM 6381 / JCM 1539 / NBRC 10279 / NRRL Y-324</strain>
    </source>
</reference>